<evidence type="ECO:0000313" key="5">
    <source>
        <dbReference type="Proteomes" id="UP001215598"/>
    </source>
</evidence>
<dbReference type="Gene3D" id="3.40.50.720">
    <property type="entry name" value="NAD(P)-binding Rossmann-like Domain"/>
    <property type="match status" value="1"/>
</dbReference>
<dbReference type="Proteomes" id="UP001215598">
    <property type="component" value="Unassembled WGS sequence"/>
</dbReference>
<dbReference type="InterPro" id="IPR051164">
    <property type="entry name" value="NmrA-like_oxidored"/>
</dbReference>
<comment type="similarity">
    <text evidence="1">Belongs to the NmrA-type oxidoreductase family.</text>
</comment>
<keyword evidence="2" id="KW-0521">NADP</keyword>
<evidence type="ECO:0000313" key="4">
    <source>
        <dbReference type="EMBL" id="KAJ7770036.1"/>
    </source>
</evidence>
<evidence type="ECO:0000259" key="3">
    <source>
        <dbReference type="Pfam" id="PF05368"/>
    </source>
</evidence>
<feature type="domain" description="NmrA-like" evidence="3">
    <location>
        <begin position="7"/>
        <end position="262"/>
    </location>
</feature>
<dbReference type="PANTHER" id="PTHR42748:SF7">
    <property type="entry name" value="NMRA LIKE REDOX SENSOR 1-RELATED"/>
    <property type="match status" value="1"/>
</dbReference>
<dbReference type="EMBL" id="JARKIB010000017">
    <property type="protein sequence ID" value="KAJ7770036.1"/>
    <property type="molecule type" value="Genomic_DNA"/>
</dbReference>
<dbReference type="Gene3D" id="3.90.25.10">
    <property type="entry name" value="UDP-galactose 4-epimerase, domain 1"/>
    <property type="match status" value="1"/>
</dbReference>
<reference evidence="4" key="1">
    <citation type="submission" date="2023-03" db="EMBL/GenBank/DDBJ databases">
        <title>Massive genome expansion in bonnet fungi (Mycena s.s.) driven by repeated elements and novel gene families across ecological guilds.</title>
        <authorList>
            <consortium name="Lawrence Berkeley National Laboratory"/>
            <person name="Harder C.B."/>
            <person name="Miyauchi S."/>
            <person name="Viragh M."/>
            <person name="Kuo A."/>
            <person name="Thoen E."/>
            <person name="Andreopoulos B."/>
            <person name="Lu D."/>
            <person name="Skrede I."/>
            <person name="Drula E."/>
            <person name="Henrissat B."/>
            <person name="Morin E."/>
            <person name="Kohler A."/>
            <person name="Barry K."/>
            <person name="LaButti K."/>
            <person name="Morin E."/>
            <person name="Salamov A."/>
            <person name="Lipzen A."/>
            <person name="Mereny Z."/>
            <person name="Hegedus B."/>
            <person name="Baldrian P."/>
            <person name="Stursova M."/>
            <person name="Weitz H."/>
            <person name="Taylor A."/>
            <person name="Grigoriev I.V."/>
            <person name="Nagy L.G."/>
            <person name="Martin F."/>
            <person name="Kauserud H."/>
        </authorList>
    </citation>
    <scope>NUCLEOTIDE SEQUENCE</scope>
    <source>
        <strain evidence="4">CBHHK182m</strain>
    </source>
</reference>
<proteinExistence type="inferred from homology"/>
<evidence type="ECO:0000256" key="1">
    <source>
        <dbReference type="ARBA" id="ARBA00006328"/>
    </source>
</evidence>
<dbReference type="AlphaFoldDB" id="A0AAD7NPH2"/>
<dbReference type="PANTHER" id="PTHR42748">
    <property type="entry name" value="NITROGEN METABOLITE REPRESSION PROTEIN NMRA FAMILY MEMBER"/>
    <property type="match status" value="1"/>
</dbReference>
<protein>
    <recommendedName>
        <fullName evidence="3">NmrA-like domain-containing protein</fullName>
    </recommendedName>
</protein>
<gene>
    <name evidence="4" type="ORF">B0H16DRAFT_1411184</name>
</gene>
<dbReference type="SUPFAM" id="SSF51735">
    <property type="entry name" value="NAD(P)-binding Rossmann-fold domains"/>
    <property type="match status" value="1"/>
</dbReference>
<keyword evidence="5" id="KW-1185">Reference proteome</keyword>
<dbReference type="InterPro" id="IPR008030">
    <property type="entry name" value="NmrA-like"/>
</dbReference>
<accession>A0AAD7NPH2</accession>
<evidence type="ECO:0000256" key="2">
    <source>
        <dbReference type="ARBA" id="ARBA00022857"/>
    </source>
</evidence>
<dbReference type="InterPro" id="IPR036291">
    <property type="entry name" value="NAD(P)-bd_dom_sf"/>
</dbReference>
<dbReference type="Pfam" id="PF05368">
    <property type="entry name" value="NmrA"/>
    <property type="match status" value="1"/>
</dbReference>
<sequence length="310" mass="33996">MASARIVSVFGATGIQGSAVVRALLKQGMFTPRAITRNPDSEASQKLKARGVEVVQADSLDKASLVRALKGSEAVYAVASHTEAAAIYLGYSTKLPSCTWQGKNMIDAAKEVGVKFFVWPSVPSVKKFSGGKYQNCTQYDHKEIVAQYLKTSGLPHAILLIPAFLENYWKHNDLKKTDTGYDVALPQFPATSLQNFVWVERDLPAATITLLKNYTDASKGILGKEYPVITGRMTYAELTARTAKVLGAEVTYTITPPTGMKPVDEMWAFLAEYNGYYTTPIANPDLVALGMKFGTIDEFLEVEVRARYGQ</sequence>
<name>A0AAD7NPH2_9AGAR</name>
<comment type="caution">
    <text evidence="4">The sequence shown here is derived from an EMBL/GenBank/DDBJ whole genome shotgun (WGS) entry which is preliminary data.</text>
</comment>
<organism evidence="4 5">
    <name type="scientific">Mycena metata</name>
    <dbReference type="NCBI Taxonomy" id="1033252"/>
    <lineage>
        <taxon>Eukaryota</taxon>
        <taxon>Fungi</taxon>
        <taxon>Dikarya</taxon>
        <taxon>Basidiomycota</taxon>
        <taxon>Agaricomycotina</taxon>
        <taxon>Agaricomycetes</taxon>
        <taxon>Agaricomycetidae</taxon>
        <taxon>Agaricales</taxon>
        <taxon>Marasmiineae</taxon>
        <taxon>Mycenaceae</taxon>
        <taxon>Mycena</taxon>
    </lineage>
</organism>